<feature type="compositionally biased region" description="Basic and acidic residues" evidence="1">
    <location>
        <begin position="162"/>
        <end position="171"/>
    </location>
</feature>
<dbReference type="Proteomes" id="UP000001937">
    <property type="component" value="Chromosome"/>
</dbReference>
<evidence type="ECO:0000313" key="2">
    <source>
        <dbReference type="EMBL" id="ABD11213.1"/>
    </source>
</evidence>
<evidence type="ECO:0008006" key="4">
    <source>
        <dbReference type="Google" id="ProtNLM"/>
    </source>
</evidence>
<dbReference type="EMBL" id="CP000249">
    <property type="protein sequence ID" value="ABD11213.1"/>
    <property type="molecule type" value="Genomic_DNA"/>
</dbReference>
<proteinExistence type="predicted"/>
<protein>
    <recommendedName>
        <fullName evidence="4">Tetratricopeptide TPR_4</fullName>
    </recommendedName>
</protein>
<dbReference type="eggNOG" id="COG1476">
    <property type="taxonomic scope" value="Bacteria"/>
</dbReference>
<dbReference type="InterPro" id="IPR011990">
    <property type="entry name" value="TPR-like_helical_dom_sf"/>
</dbReference>
<dbReference type="Gene3D" id="1.25.40.10">
    <property type="entry name" value="Tetratricopeptide repeat domain"/>
    <property type="match status" value="1"/>
</dbReference>
<accession>Q2JBX9</accession>
<dbReference type="SUPFAM" id="SSF48452">
    <property type="entry name" value="TPR-like"/>
    <property type="match status" value="1"/>
</dbReference>
<evidence type="ECO:0000256" key="1">
    <source>
        <dbReference type="SAM" id="MobiDB-lite"/>
    </source>
</evidence>
<organism evidence="2 3">
    <name type="scientific">Frankia casuarinae (strain DSM 45818 / CECT 9043 / HFP020203 / CcI3)</name>
    <dbReference type="NCBI Taxonomy" id="106370"/>
    <lineage>
        <taxon>Bacteria</taxon>
        <taxon>Bacillati</taxon>
        <taxon>Actinomycetota</taxon>
        <taxon>Actinomycetes</taxon>
        <taxon>Frankiales</taxon>
        <taxon>Frankiaceae</taxon>
        <taxon>Frankia</taxon>
    </lineage>
</organism>
<dbReference type="STRING" id="106370.Francci3_1837"/>
<feature type="region of interest" description="Disordered" evidence="1">
    <location>
        <begin position="135"/>
        <end position="173"/>
    </location>
</feature>
<evidence type="ECO:0000313" key="3">
    <source>
        <dbReference type="Proteomes" id="UP000001937"/>
    </source>
</evidence>
<gene>
    <name evidence="2" type="ordered locus">Francci3_1837</name>
</gene>
<dbReference type="KEGG" id="fra:Francci3_1837"/>
<name>Q2JBX9_FRACC</name>
<sequence>MSRPKASLRAEQDDLRSRMRDRGMTHQEIAAEFARRYRFRPRAAHRHAFGWTLTQAADRINAYAAEHGLDPTGKAPMTEPKLSELENFPRSRVRRLMPQTLALLAGVYGTDVHTLLDLDDHDHLSPSDRLLLTSMGASAPAPAPSAPPSRALAGTPPLARSAADRSRDRPARGPAFDLVTWPVLAVGQHEPVEERLRHVRDQPRSVDLVTIALLRQRVEDLDAQYDRTPPTELLPEAGQLLTLVSYLRSQTPTMRLRRELLTAEAEAAILMGQLVWDASQRRDHRQAHTYLDRAAAAGRELRNPIAEGLALLRSTIVALHGERAPQTALDLARRCMAVTEGSSDVLAGLAALHAAEAYAMQRDTAECEQLLGHAEHLLGRTDAADEASYLYSPRHIPRMAGSCYLFLGQPRTAEELLGHAYSHLHNPAKADAIVLGNLALAQIRQGKPDEAAHAFSQALDVVTRTRGGGGITMAFTISRELGPWRHVPAVRDACDRLLDVMAPPVPTTP</sequence>
<reference evidence="2 3" key="1">
    <citation type="journal article" date="2007" name="Genome Res.">
        <title>Genome characteristics of facultatively symbiotic Frankia sp. strains reflect host range and host plant biogeography.</title>
        <authorList>
            <person name="Normand P."/>
            <person name="Lapierre P."/>
            <person name="Tisa L.S."/>
            <person name="Gogarten J.P."/>
            <person name="Alloisio N."/>
            <person name="Bagnarol E."/>
            <person name="Bassi C.A."/>
            <person name="Berry A.M."/>
            <person name="Bickhart D.M."/>
            <person name="Choisne N."/>
            <person name="Couloux A."/>
            <person name="Cournoyer B."/>
            <person name="Cruveiller S."/>
            <person name="Daubin V."/>
            <person name="Demange N."/>
            <person name="Francino M.P."/>
            <person name="Goltsman E."/>
            <person name="Huang Y."/>
            <person name="Kopp O.R."/>
            <person name="Labarre L."/>
            <person name="Lapidus A."/>
            <person name="Lavire C."/>
            <person name="Marechal J."/>
            <person name="Martinez M."/>
            <person name="Mastronunzio J.E."/>
            <person name="Mullin B.C."/>
            <person name="Niemann J."/>
            <person name="Pujic P."/>
            <person name="Rawnsley T."/>
            <person name="Rouy Z."/>
            <person name="Schenowitz C."/>
            <person name="Sellstedt A."/>
            <person name="Tavares F."/>
            <person name="Tomkins J.P."/>
            <person name="Vallenet D."/>
            <person name="Valverde C."/>
            <person name="Wall L.G."/>
            <person name="Wang Y."/>
            <person name="Medigue C."/>
            <person name="Benson D.R."/>
        </authorList>
    </citation>
    <scope>NUCLEOTIDE SEQUENCE [LARGE SCALE GENOMIC DNA]</scope>
    <source>
        <strain evidence="3">DSM 45818 / CECT 9043 / CcI3</strain>
    </source>
</reference>
<dbReference type="HOGENOM" id="CLU_037937_1_0_11"/>
<keyword evidence="3" id="KW-1185">Reference proteome</keyword>
<dbReference type="RefSeq" id="WP_011436273.1">
    <property type="nucleotide sequence ID" value="NC_007777.1"/>
</dbReference>
<dbReference type="AlphaFoldDB" id="Q2JBX9"/>